<evidence type="ECO:0000313" key="2">
    <source>
        <dbReference type="Ensembl" id="ENSPEMP00000035803.1"/>
    </source>
</evidence>
<dbReference type="Ensembl" id="ENSPEMT00000039796.1">
    <property type="protein sequence ID" value="ENSPEMP00000035803.1"/>
    <property type="gene ID" value="ENSPEMG00000030286.1"/>
</dbReference>
<feature type="region of interest" description="Disordered" evidence="1">
    <location>
        <begin position="1"/>
        <end position="23"/>
    </location>
</feature>
<dbReference type="Proteomes" id="UP000694547">
    <property type="component" value="Chromosome 14"/>
</dbReference>
<reference evidence="2" key="3">
    <citation type="submission" date="2025-09" db="UniProtKB">
        <authorList>
            <consortium name="Ensembl"/>
        </authorList>
    </citation>
    <scope>IDENTIFICATION</scope>
</reference>
<keyword evidence="3" id="KW-1185">Reference proteome</keyword>
<proteinExistence type="predicted"/>
<protein>
    <submittedName>
        <fullName evidence="2">Uncharacterized protein</fullName>
    </submittedName>
</protein>
<name>A0A8C8W524_PERMB</name>
<reference evidence="2" key="2">
    <citation type="submission" date="2025-08" db="UniProtKB">
        <authorList>
            <consortium name="Ensembl"/>
        </authorList>
    </citation>
    <scope>IDENTIFICATION</scope>
</reference>
<accession>A0A8C8W524</accession>
<evidence type="ECO:0000256" key="1">
    <source>
        <dbReference type="SAM" id="MobiDB-lite"/>
    </source>
</evidence>
<evidence type="ECO:0000313" key="3">
    <source>
        <dbReference type="Proteomes" id="UP000694547"/>
    </source>
</evidence>
<organism evidence="2 3">
    <name type="scientific">Peromyscus maniculatus bairdii</name>
    <name type="common">Prairie deer mouse</name>
    <dbReference type="NCBI Taxonomy" id="230844"/>
    <lineage>
        <taxon>Eukaryota</taxon>
        <taxon>Metazoa</taxon>
        <taxon>Chordata</taxon>
        <taxon>Craniata</taxon>
        <taxon>Vertebrata</taxon>
        <taxon>Euteleostomi</taxon>
        <taxon>Mammalia</taxon>
        <taxon>Eutheria</taxon>
        <taxon>Euarchontoglires</taxon>
        <taxon>Glires</taxon>
        <taxon>Rodentia</taxon>
        <taxon>Myomorpha</taxon>
        <taxon>Muroidea</taxon>
        <taxon>Cricetidae</taxon>
        <taxon>Neotominae</taxon>
        <taxon>Peromyscus</taxon>
    </lineage>
</organism>
<dbReference type="AlphaFoldDB" id="A0A8C8W524"/>
<feature type="compositionally biased region" description="Basic and acidic residues" evidence="1">
    <location>
        <begin position="1"/>
        <end position="13"/>
    </location>
</feature>
<reference evidence="2 3" key="1">
    <citation type="submission" date="2018-10" db="EMBL/GenBank/DDBJ databases">
        <title>Improved assembly of the deer mouse Peromyscus maniculatus genome.</title>
        <authorList>
            <person name="Lassance J.-M."/>
            <person name="Hoekstra H.E."/>
        </authorList>
    </citation>
    <scope>NUCLEOTIDE SEQUENCE [LARGE SCALE GENOMIC DNA]</scope>
</reference>
<sequence length="75" mass="8591">VRKDRPGPRKRELPQQSVPSSSSWSLGSVVAVFILLSQNKRKCQRRLLWIFRGSCPHFISLVPKPSLCTRTFRVA</sequence>
<dbReference type="GeneTree" id="ENSGT00950000186265"/>